<comment type="similarity">
    <text evidence="2">Belongs to the peptidase S54 family.</text>
</comment>
<name>E6LWE4_9ACTO</name>
<evidence type="ECO:0000256" key="2">
    <source>
        <dbReference type="ARBA" id="ARBA00009045"/>
    </source>
</evidence>
<dbReference type="RefSeq" id="WP_004008647.1">
    <property type="nucleotide sequence ID" value="NZ_GL622340.1"/>
</dbReference>
<dbReference type="GO" id="GO:0004252">
    <property type="term" value="F:serine-type endopeptidase activity"/>
    <property type="evidence" value="ECO:0007669"/>
    <property type="project" value="InterPro"/>
</dbReference>
<feature type="transmembrane region" description="Helical" evidence="8">
    <location>
        <begin position="89"/>
        <end position="110"/>
    </location>
</feature>
<keyword evidence="6 8" id="KW-0472">Membrane</keyword>
<comment type="caution">
    <text evidence="10">The sequence shown here is derived from an EMBL/GenBank/DDBJ whole genome shotgun (WGS) entry which is preliminary data.</text>
</comment>
<dbReference type="Proteomes" id="UP000005573">
    <property type="component" value="Unassembled WGS sequence"/>
</dbReference>
<evidence type="ECO:0000256" key="6">
    <source>
        <dbReference type="ARBA" id="ARBA00023136"/>
    </source>
</evidence>
<dbReference type="HOGENOM" id="CLU_077129_0_0_11"/>
<evidence type="ECO:0000256" key="3">
    <source>
        <dbReference type="ARBA" id="ARBA00022692"/>
    </source>
</evidence>
<dbReference type="GO" id="GO:0016020">
    <property type="term" value="C:membrane"/>
    <property type="evidence" value="ECO:0007669"/>
    <property type="project" value="UniProtKB-SubCell"/>
</dbReference>
<dbReference type="InterPro" id="IPR035952">
    <property type="entry name" value="Rhomboid-like_sf"/>
</dbReference>
<dbReference type="EC" id="3.4.21.-" evidence="10"/>
<dbReference type="EMBL" id="AEPY01000001">
    <property type="protein sequence ID" value="EFU81029.1"/>
    <property type="molecule type" value="Genomic_DNA"/>
</dbReference>
<organism evidence="10 11">
    <name type="scientific">Mobiluncus curtisii ATCC 51333</name>
    <dbReference type="NCBI Taxonomy" id="887326"/>
    <lineage>
        <taxon>Bacteria</taxon>
        <taxon>Bacillati</taxon>
        <taxon>Actinomycetota</taxon>
        <taxon>Actinomycetes</taxon>
        <taxon>Actinomycetales</taxon>
        <taxon>Actinomycetaceae</taxon>
        <taxon>Mobiluncus</taxon>
    </lineage>
</organism>
<keyword evidence="3 8" id="KW-0812">Transmembrane</keyword>
<feature type="compositionally biased region" description="Polar residues" evidence="7">
    <location>
        <begin position="238"/>
        <end position="263"/>
    </location>
</feature>
<proteinExistence type="inferred from homology"/>
<evidence type="ECO:0000259" key="9">
    <source>
        <dbReference type="Pfam" id="PF01694"/>
    </source>
</evidence>
<feature type="domain" description="Peptidase S54 rhomboid" evidence="9">
    <location>
        <begin position="47"/>
        <end position="183"/>
    </location>
</feature>
<evidence type="ECO:0000256" key="7">
    <source>
        <dbReference type="SAM" id="MobiDB-lite"/>
    </source>
</evidence>
<dbReference type="SUPFAM" id="SSF144091">
    <property type="entry name" value="Rhomboid-like"/>
    <property type="match status" value="1"/>
</dbReference>
<feature type="transmembrane region" description="Helical" evidence="8">
    <location>
        <begin position="283"/>
        <end position="303"/>
    </location>
</feature>
<dbReference type="Gene3D" id="1.20.1540.10">
    <property type="entry name" value="Rhomboid-like"/>
    <property type="match status" value="1"/>
</dbReference>
<evidence type="ECO:0000256" key="4">
    <source>
        <dbReference type="ARBA" id="ARBA00022801"/>
    </source>
</evidence>
<dbReference type="PANTHER" id="PTHR43731">
    <property type="entry name" value="RHOMBOID PROTEASE"/>
    <property type="match status" value="1"/>
</dbReference>
<dbReference type="Pfam" id="PF01694">
    <property type="entry name" value="Rhomboid"/>
    <property type="match status" value="1"/>
</dbReference>
<dbReference type="AlphaFoldDB" id="E6LWE4"/>
<feature type="transmembrane region" description="Helical" evidence="8">
    <location>
        <begin position="54"/>
        <end position="77"/>
    </location>
</feature>
<feature type="transmembrane region" description="Helical" evidence="8">
    <location>
        <begin position="143"/>
        <end position="161"/>
    </location>
</feature>
<sequence length="313" mass="34000">MKHTARAPKPYVTWGLCIALIIVWVAELFIPGVIQHFAFMPLLGLFEPWRFITAAFLHSVPTPFHLAFNTWALLVVGRALEPVIGHVKLALAFAISAFGALMAQCLTVFIDPHAWITPTVGASGAVFGFFGMVLAIQKVLRLPWTEMGTLIGLNFVIGFLVPNVAWVAHLGGLLVGLVLGAYTGWVLRHATYVPIPVEGGDVYGFIANAPEFSKRPESGVSDTPDNLHAPDTPGTAKQPENTDATEVSDYSDTEVPSGSGTSAACPTPILRRVTSTRTRLRDLAVYGGVFAVLVASNWTFYHFNYEVIYSFLK</sequence>
<feature type="transmembrane region" description="Helical" evidence="8">
    <location>
        <begin position="12"/>
        <end position="34"/>
    </location>
</feature>
<evidence type="ECO:0000313" key="11">
    <source>
        <dbReference type="Proteomes" id="UP000005573"/>
    </source>
</evidence>
<protein>
    <submittedName>
        <fullName evidence="10">Peptidase, S54 family</fullName>
        <ecNumber evidence="10">3.4.21.-</ecNumber>
    </submittedName>
</protein>
<accession>E6LWE4</accession>
<dbReference type="InterPro" id="IPR022764">
    <property type="entry name" value="Peptidase_S54_rhomboid_dom"/>
</dbReference>
<dbReference type="PANTHER" id="PTHR43731:SF14">
    <property type="entry name" value="PRESENILIN-ASSOCIATED RHOMBOID-LIKE PROTEIN, MITOCHONDRIAL"/>
    <property type="match status" value="1"/>
</dbReference>
<feature type="transmembrane region" description="Helical" evidence="8">
    <location>
        <begin position="116"/>
        <end position="136"/>
    </location>
</feature>
<evidence type="ECO:0000313" key="10">
    <source>
        <dbReference type="EMBL" id="EFU81029.1"/>
    </source>
</evidence>
<dbReference type="InterPro" id="IPR050925">
    <property type="entry name" value="Rhomboid_protease_S54"/>
</dbReference>
<evidence type="ECO:0000256" key="5">
    <source>
        <dbReference type="ARBA" id="ARBA00022989"/>
    </source>
</evidence>
<evidence type="ECO:0000256" key="1">
    <source>
        <dbReference type="ARBA" id="ARBA00004141"/>
    </source>
</evidence>
<keyword evidence="4 10" id="KW-0378">Hydrolase</keyword>
<keyword evidence="5 8" id="KW-1133">Transmembrane helix</keyword>
<reference evidence="10 11" key="1">
    <citation type="submission" date="2010-12" db="EMBL/GenBank/DDBJ databases">
        <authorList>
            <person name="Muzny D."/>
            <person name="Qin X."/>
            <person name="Deng J."/>
            <person name="Jiang H."/>
            <person name="Liu Y."/>
            <person name="Qu J."/>
            <person name="Song X.-Z."/>
            <person name="Zhang L."/>
            <person name="Thornton R."/>
            <person name="Coyle M."/>
            <person name="Francisco L."/>
            <person name="Jackson L."/>
            <person name="Javaid M."/>
            <person name="Korchina V."/>
            <person name="Kovar C."/>
            <person name="Mata R."/>
            <person name="Mathew T."/>
            <person name="Ngo R."/>
            <person name="Nguyen L."/>
            <person name="Nguyen N."/>
            <person name="Okwuonu G."/>
            <person name="Ongeri F."/>
            <person name="Pham C."/>
            <person name="Simmons D."/>
            <person name="Wilczek-Boney K."/>
            <person name="Hale W."/>
            <person name="Jakkamsetti A."/>
            <person name="Pham P."/>
            <person name="Ruth R."/>
            <person name="San Lucas F."/>
            <person name="Warren J."/>
            <person name="Zhang J."/>
            <person name="Zhao Z."/>
            <person name="Zhou C."/>
            <person name="Zhu D."/>
            <person name="Lee S."/>
            <person name="Bess C."/>
            <person name="Blankenburg K."/>
            <person name="Forbes L."/>
            <person name="Fu Q."/>
            <person name="Gubbala S."/>
            <person name="Hirani K."/>
            <person name="Jayaseelan J.C."/>
            <person name="Lara F."/>
            <person name="Munidasa M."/>
            <person name="Palculict T."/>
            <person name="Patil S."/>
            <person name="Pu L.-L."/>
            <person name="Saada N."/>
            <person name="Tang L."/>
            <person name="Weissenberger G."/>
            <person name="Zhu Y."/>
            <person name="Hemphill L."/>
            <person name="Shang Y."/>
            <person name="Youmans B."/>
            <person name="Ayvaz T."/>
            <person name="Ross M."/>
            <person name="Santibanez J."/>
            <person name="Aqrawi P."/>
            <person name="Gross S."/>
            <person name="Joshi V."/>
            <person name="Fowler G."/>
            <person name="Nazareth L."/>
            <person name="Reid J."/>
            <person name="Worley K."/>
            <person name="Petrosino J."/>
            <person name="Highlander S."/>
            <person name="Gibbs R."/>
        </authorList>
    </citation>
    <scope>NUCLEOTIDE SEQUENCE [LARGE SCALE GENOMIC DNA]</scope>
    <source>
        <strain evidence="10 11">ATCC 51333</strain>
    </source>
</reference>
<feature type="region of interest" description="Disordered" evidence="7">
    <location>
        <begin position="215"/>
        <end position="263"/>
    </location>
</feature>
<feature type="transmembrane region" description="Helical" evidence="8">
    <location>
        <begin position="167"/>
        <end position="187"/>
    </location>
</feature>
<comment type="subcellular location">
    <subcellularLocation>
        <location evidence="1">Membrane</location>
        <topology evidence="1">Multi-pass membrane protein</topology>
    </subcellularLocation>
</comment>
<gene>
    <name evidence="10" type="ORF">HMPREF0388_0181</name>
</gene>
<evidence type="ECO:0000256" key="8">
    <source>
        <dbReference type="SAM" id="Phobius"/>
    </source>
</evidence>